<evidence type="ECO:0000313" key="2">
    <source>
        <dbReference type="Proteomes" id="UP000075502"/>
    </source>
</evidence>
<evidence type="ECO:0000313" key="1">
    <source>
        <dbReference type="EMBL" id="KYG06526.1"/>
    </source>
</evidence>
<sequence length="166" mass="18451">MATIRDWADGYLAQARADLKGAQAIGAASPSTFAMLLQMVFEKFAKAALLRSGAVTLDWARGSHGAASRMLLALRQQRRLLEPLGGTKVWEDVLWVVSTLEQAHPQLAPPEGPQLEYPWEDARAEIRWPARDLQIATALGDPRKNLATRVLRFAMLLSDRFDDVFP</sequence>
<dbReference type="EMBL" id="JEME01001632">
    <property type="protein sequence ID" value="KYG06526.1"/>
    <property type="molecule type" value="Genomic_DNA"/>
</dbReference>
<proteinExistence type="predicted"/>
<name>A0A150TPF5_SORCE</name>
<evidence type="ECO:0008006" key="3">
    <source>
        <dbReference type="Google" id="ProtNLM"/>
    </source>
</evidence>
<organism evidence="1 2">
    <name type="scientific">Sorangium cellulosum</name>
    <name type="common">Polyangium cellulosum</name>
    <dbReference type="NCBI Taxonomy" id="56"/>
    <lineage>
        <taxon>Bacteria</taxon>
        <taxon>Pseudomonadati</taxon>
        <taxon>Myxococcota</taxon>
        <taxon>Polyangia</taxon>
        <taxon>Polyangiales</taxon>
        <taxon>Polyangiaceae</taxon>
        <taxon>Sorangium</taxon>
    </lineage>
</organism>
<reference evidence="1 2" key="1">
    <citation type="submission" date="2014-02" db="EMBL/GenBank/DDBJ databases">
        <title>The small core and large imbalanced accessory genome model reveals a collaborative survival strategy of Sorangium cellulosum strains in nature.</title>
        <authorList>
            <person name="Han K."/>
            <person name="Peng R."/>
            <person name="Blom J."/>
            <person name="Li Y.-Z."/>
        </authorList>
    </citation>
    <scope>NUCLEOTIDE SEQUENCE [LARGE SCALE GENOMIC DNA]</scope>
    <source>
        <strain evidence="1 2">So0007-03</strain>
    </source>
</reference>
<dbReference type="Proteomes" id="UP000075502">
    <property type="component" value="Unassembled WGS sequence"/>
</dbReference>
<gene>
    <name evidence="1" type="ORF">BE21_34225</name>
</gene>
<protein>
    <recommendedName>
        <fullName evidence="3">HEPN domain-containing protein</fullName>
    </recommendedName>
</protein>
<comment type="caution">
    <text evidence="1">The sequence shown here is derived from an EMBL/GenBank/DDBJ whole genome shotgun (WGS) entry which is preliminary data.</text>
</comment>
<dbReference type="AlphaFoldDB" id="A0A150TPF5"/>
<accession>A0A150TPF5</accession>